<keyword evidence="2" id="KW-1185">Reference proteome</keyword>
<reference evidence="1 2" key="1">
    <citation type="journal article" date="2014" name="BMC Genomics">
        <title>Comparative genome sequencing reveals chemotype-specific gene clusters in the toxigenic black mold Stachybotrys.</title>
        <authorList>
            <person name="Semeiks J."/>
            <person name="Borek D."/>
            <person name="Otwinowski Z."/>
            <person name="Grishin N.V."/>
        </authorList>
    </citation>
    <scope>NUCLEOTIDE SEQUENCE [LARGE SCALE GENOMIC DNA]</scope>
    <source>
        <strain evidence="2">CBS 109288 / IBT 7711</strain>
    </source>
</reference>
<organism evidence="1 2">
    <name type="scientific">Stachybotrys chartarum (strain CBS 109288 / IBT 7711)</name>
    <name type="common">Toxic black mold</name>
    <name type="synonym">Stilbospora chartarum</name>
    <dbReference type="NCBI Taxonomy" id="1280523"/>
    <lineage>
        <taxon>Eukaryota</taxon>
        <taxon>Fungi</taxon>
        <taxon>Dikarya</taxon>
        <taxon>Ascomycota</taxon>
        <taxon>Pezizomycotina</taxon>
        <taxon>Sordariomycetes</taxon>
        <taxon>Hypocreomycetidae</taxon>
        <taxon>Hypocreales</taxon>
        <taxon>Stachybotryaceae</taxon>
        <taxon>Stachybotrys</taxon>
    </lineage>
</organism>
<proteinExistence type="predicted"/>
<sequence>MNSLSRLMKEDAKLEAAEESIVQALAEATAHLTRVRKTHEALRNHRDEAIRRGLHGLNKEDGVLEEPLIVETQQAIGDLQSLGAFGVIDWDAISFDFIAPASEIIGSSLGGAMHR</sequence>
<gene>
    <name evidence="1" type="ORF">S7711_11608</name>
</gene>
<evidence type="ECO:0000313" key="2">
    <source>
        <dbReference type="Proteomes" id="UP000028045"/>
    </source>
</evidence>
<evidence type="ECO:0000313" key="1">
    <source>
        <dbReference type="EMBL" id="KEY71645.1"/>
    </source>
</evidence>
<dbReference type="Proteomes" id="UP000028045">
    <property type="component" value="Unassembled WGS sequence"/>
</dbReference>
<name>A0A084B266_STACB</name>
<dbReference type="EMBL" id="KL648245">
    <property type="protein sequence ID" value="KEY71645.1"/>
    <property type="molecule type" value="Genomic_DNA"/>
</dbReference>
<accession>A0A084B266</accession>
<protein>
    <submittedName>
        <fullName evidence="1">Uncharacterized protein</fullName>
    </submittedName>
</protein>
<dbReference type="HOGENOM" id="CLU_2110559_0_0_1"/>
<dbReference type="AlphaFoldDB" id="A0A084B266"/>